<organism evidence="2">
    <name type="scientific">marine sediment metagenome</name>
    <dbReference type="NCBI Taxonomy" id="412755"/>
    <lineage>
        <taxon>unclassified sequences</taxon>
        <taxon>metagenomes</taxon>
        <taxon>ecological metagenomes</taxon>
    </lineage>
</organism>
<name>X1MWL0_9ZZZZ</name>
<feature type="coiled-coil region" evidence="1">
    <location>
        <begin position="27"/>
        <end position="61"/>
    </location>
</feature>
<dbReference type="AlphaFoldDB" id="X1MWL0"/>
<evidence type="ECO:0000313" key="2">
    <source>
        <dbReference type="EMBL" id="GAI19055.1"/>
    </source>
</evidence>
<gene>
    <name evidence="2" type="ORF">S06H3_36761</name>
</gene>
<accession>X1MWL0</accession>
<sequence length="198" mass="22207">MSGTTSNSAKAELNLMRAELSRIEPELASAQEGLAITESELEIAEEELKTTREGLETTKEELAHLKISYDGLVAGHGYTIKDPTYNRMMSFIGEDKTDKKRYVEGKYTCSHFAMDVCNNAEEEGFRCAFTIILYAEGGHAIIAFNTIDEGLIYIEPQSDELVEPEIGESYYQCVIPKPGSSREKPDYDDTIEEILVIW</sequence>
<reference evidence="2" key="1">
    <citation type="journal article" date="2014" name="Front. Microbiol.">
        <title>High frequency of phylogenetically diverse reductive dehalogenase-homologous genes in deep subseafloor sedimentary metagenomes.</title>
        <authorList>
            <person name="Kawai M."/>
            <person name="Futagami T."/>
            <person name="Toyoda A."/>
            <person name="Takaki Y."/>
            <person name="Nishi S."/>
            <person name="Hori S."/>
            <person name="Arai W."/>
            <person name="Tsubouchi T."/>
            <person name="Morono Y."/>
            <person name="Uchiyama I."/>
            <person name="Ito T."/>
            <person name="Fujiyama A."/>
            <person name="Inagaki F."/>
            <person name="Takami H."/>
        </authorList>
    </citation>
    <scope>NUCLEOTIDE SEQUENCE</scope>
    <source>
        <strain evidence="2">Expedition CK06-06</strain>
    </source>
</reference>
<dbReference type="Gene3D" id="3.30.460.70">
    <property type="match status" value="1"/>
</dbReference>
<proteinExistence type="predicted"/>
<protein>
    <submittedName>
        <fullName evidence="2">Uncharacterized protein</fullName>
    </submittedName>
</protein>
<dbReference type="EMBL" id="BARV01022285">
    <property type="protein sequence ID" value="GAI19055.1"/>
    <property type="molecule type" value="Genomic_DNA"/>
</dbReference>
<evidence type="ECO:0000256" key="1">
    <source>
        <dbReference type="SAM" id="Coils"/>
    </source>
</evidence>
<comment type="caution">
    <text evidence="2">The sequence shown here is derived from an EMBL/GenBank/DDBJ whole genome shotgun (WGS) entry which is preliminary data.</text>
</comment>
<keyword evidence="1" id="KW-0175">Coiled coil</keyword>